<evidence type="ECO:0000259" key="5">
    <source>
        <dbReference type="Pfam" id="PF18052"/>
    </source>
</evidence>
<name>A0ABM4AFB5_ZIZJJ</name>
<organism evidence="6 7">
    <name type="scientific">Ziziphus jujuba</name>
    <name type="common">Chinese jujube</name>
    <name type="synonym">Ziziphus sativa</name>
    <dbReference type="NCBI Taxonomy" id="326968"/>
    <lineage>
        <taxon>Eukaryota</taxon>
        <taxon>Viridiplantae</taxon>
        <taxon>Streptophyta</taxon>
        <taxon>Embryophyta</taxon>
        <taxon>Tracheophyta</taxon>
        <taxon>Spermatophyta</taxon>
        <taxon>Magnoliopsida</taxon>
        <taxon>eudicotyledons</taxon>
        <taxon>Gunneridae</taxon>
        <taxon>Pentapetalae</taxon>
        <taxon>rosids</taxon>
        <taxon>fabids</taxon>
        <taxon>Rosales</taxon>
        <taxon>Rhamnaceae</taxon>
        <taxon>Paliureae</taxon>
        <taxon>Ziziphus</taxon>
    </lineage>
</organism>
<dbReference type="GeneID" id="132804952"/>
<feature type="coiled-coil region" evidence="4">
    <location>
        <begin position="194"/>
        <end position="221"/>
    </location>
</feature>
<dbReference type="Pfam" id="PF18052">
    <property type="entry name" value="Rx_N"/>
    <property type="match status" value="1"/>
</dbReference>
<evidence type="ECO:0000313" key="6">
    <source>
        <dbReference type="Proteomes" id="UP001652623"/>
    </source>
</evidence>
<evidence type="ECO:0000256" key="2">
    <source>
        <dbReference type="ARBA" id="ARBA00022741"/>
    </source>
</evidence>
<keyword evidence="1" id="KW-0677">Repeat</keyword>
<gene>
    <name evidence="7" type="primary">LOC132804952</name>
</gene>
<reference evidence="7" key="1">
    <citation type="submission" date="2025-08" db="UniProtKB">
        <authorList>
            <consortium name="RefSeq"/>
        </authorList>
    </citation>
    <scope>IDENTIFICATION</scope>
    <source>
        <tissue evidence="7">Seedling</tissue>
    </source>
</reference>
<dbReference type="PANTHER" id="PTHR19338">
    <property type="entry name" value="TRANSLOCASE OF INNER MITOCHONDRIAL MEMBRANE 13 HOMOLOG"/>
    <property type="match status" value="1"/>
</dbReference>
<dbReference type="InterPro" id="IPR041118">
    <property type="entry name" value="Rx_N"/>
</dbReference>
<evidence type="ECO:0000256" key="1">
    <source>
        <dbReference type="ARBA" id="ARBA00022737"/>
    </source>
</evidence>
<dbReference type="RefSeq" id="XP_060675426.1">
    <property type="nucleotide sequence ID" value="XM_060819443.1"/>
</dbReference>
<accession>A0ABM4AFB5</accession>
<protein>
    <submittedName>
        <fullName evidence="7">Disease resistance protein RGA1</fullName>
    </submittedName>
</protein>
<evidence type="ECO:0000256" key="4">
    <source>
        <dbReference type="SAM" id="Coils"/>
    </source>
</evidence>
<dbReference type="PANTHER" id="PTHR19338:SF37">
    <property type="entry name" value="DISEASE RESISTANCE PROTEIN RGA4"/>
    <property type="match status" value="1"/>
</dbReference>
<proteinExistence type="predicted"/>
<dbReference type="Gene3D" id="1.20.5.4130">
    <property type="match status" value="1"/>
</dbReference>
<sequence>MSFFLTSLPYVLVELIITIKGDLISELQEVQFTSLVLSSSLISISCNLSRFNFHRLMVEALVSEVLGQLASITTRLAVEELRRVKDADKNISSLRRKLKDIQAVLEDAERKQLDDAGVRRWVDKLTEVSYDIDDVLEDWGTEALKSEVQKRVEAEENDHYQKAADKKKKKKKKVCLPLTSSCFCVNQLKRVGVRRDIAHRIKELNETLEEIAKERRDYSLETTKIVQKQTRQTISFVDESQVYGLDGPQSALIEKLLSESSEGRPGGGKSVPVIIPIVGMGGNWENHSCPTCIQ</sequence>
<keyword evidence="3" id="KW-0611">Plant defense</keyword>
<keyword evidence="2" id="KW-0547">Nucleotide-binding</keyword>
<evidence type="ECO:0000256" key="3">
    <source>
        <dbReference type="ARBA" id="ARBA00022821"/>
    </source>
</evidence>
<feature type="coiled-coil region" evidence="4">
    <location>
        <begin position="77"/>
        <end position="111"/>
    </location>
</feature>
<keyword evidence="4" id="KW-0175">Coiled coil</keyword>
<evidence type="ECO:0000313" key="7">
    <source>
        <dbReference type="RefSeq" id="XP_060675426.1"/>
    </source>
</evidence>
<keyword evidence="6" id="KW-1185">Reference proteome</keyword>
<feature type="domain" description="Disease resistance N-terminal" evidence="5">
    <location>
        <begin position="67"/>
        <end position="161"/>
    </location>
</feature>
<dbReference type="Proteomes" id="UP001652623">
    <property type="component" value="Chromosome 8"/>
</dbReference>